<comment type="caution">
    <text evidence="1">The sequence shown here is derived from an EMBL/GenBank/DDBJ whole genome shotgun (WGS) entry which is preliminary data.</text>
</comment>
<proteinExistence type="predicted"/>
<evidence type="ECO:0000313" key="1">
    <source>
        <dbReference type="EMBL" id="KAJ1370834.1"/>
    </source>
</evidence>
<organism evidence="1 2">
    <name type="scientific">Parelaphostrongylus tenuis</name>
    <name type="common">Meningeal worm</name>
    <dbReference type="NCBI Taxonomy" id="148309"/>
    <lineage>
        <taxon>Eukaryota</taxon>
        <taxon>Metazoa</taxon>
        <taxon>Ecdysozoa</taxon>
        <taxon>Nematoda</taxon>
        <taxon>Chromadorea</taxon>
        <taxon>Rhabditida</taxon>
        <taxon>Rhabditina</taxon>
        <taxon>Rhabditomorpha</taxon>
        <taxon>Strongyloidea</taxon>
        <taxon>Metastrongylidae</taxon>
        <taxon>Parelaphostrongylus</taxon>
    </lineage>
</organism>
<dbReference type="Proteomes" id="UP001196413">
    <property type="component" value="Unassembled WGS sequence"/>
</dbReference>
<evidence type="ECO:0000313" key="2">
    <source>
        <dbReference type="Proteomes" id="UP001196413"/>
    </source>
</evidence>
<accession>A0AAD5WHN0</accession>
<gene>
    <name evidence="1" type="ORF">KIN20_032647</name>
</gene>
<dbReference type="AlphaFoldDB" id="A0AAD5WHN0"/>
<reference evidence="1" key="1">
    <citation type="submission" date="2021-06" db="EMBL/GenBank/DDBJ databases">
        <title>Parelaphostrongylus tenuis whole genome reference sequence.</title>
        <authorList>
            <person name="Garwood T.J."/>
            <person name="Larsen P.A."/>
            <person name="Fountain-Jones N.M."/>
            <person name="Garbe J.R."/>
            <person name="Macchietto M.G."/>
            <person name="Kania S.A."/>
            <person name="Gerhold R.W."/>
            <person name="Richards J.E."/>
            <person name="Wolf T.M."/>
        </authorList>
    </citation>
    <scope>NUCLEOTIDE SEQUENCE</scope>
    <source>
        <strain evidence="1">MNPRO001-30</strain>
        <tissue evidence="1">Meninges</tissue>
    </source>
</reference>
<keyword evidence="2" id="KW-1185">Reference proteome</keyword>
<sequence length="111" mass="12459">MEPKKAIAFDELRLSQHDPSHHLENTWLCVPQLISNLACLTSAAPAGPNDALRRELTNESAESAGALNLKLAETWQPIAIERDGNEHINVFETMHFSFSDDTLHFRSYSLD</sequence>
<protein>
    <submittedName>
        <fullName evidence="1">Uncharacterized protein</fullName>
    </submittedName>
</protein>
<dbReference type="EMBL" id="JAHQIW010006866">
    <property type="protein sequence ID" value="KAJ1370834.1"/>
    <property type="molecule type" value="Genomic_DNA"/>
</dbReference>
<name>A0AAD5WHN0_PARTN</name>